<evidence type="ECO:0000313" key="2">
    <source>
        <dbReference type="Proteomes" id="UP000038045"/>
    </source>
</evidence>
<keyword evidence="2" id="KW-1185">Reference proteome</keyword>
<dbReference type="WBParaSite" id="PTRK_0000341900.1">
    <property type="protein sequence ID" value="PTRK_0000341900.1"/>
    <property type="gene ID" value="PTRK_0000341900"/>
</dbReference>
<sequence length="591" mass="61012">MKPQRRPIRPGRGDRPEGAGATLAPDAQLLRLGPGFQQAAETVTCALHAPAVDARRQVAEGEGFVGQAGLVDQKRAVDAAVFSLAPQLEAEGGFAHALGLPAEAKETPAVALVHRRGQSADAVAGADEAVGRGLALQPLGRQGGQAQEIGPFLHVCEHQRAAGRAVGLGEGFDHAGVLGDAAAIALGAGEGLNLKHDLGLGLRRIGAGEGGREQQRQQANGACGGADALIGGGQRFVLARGHGDGAVQHFGGGARARLVERDAEVGAAHGRNRDRGADGEAARAGARRDLGFRAARLDRQGVIDGAVDGVAAQAADAHAAVGRHDHMAAVGQGQADEGVGPGAQDGGLTNDLTGCGRGRDAALMQGYGAAKAGDARLVRIGAQQIHGQGQSASDRQAARVDDAVLALHPTIIQRPVHIGCGQVDKGVAGAHHIVEGLGRACRGGRLRRRRGRRQQNRSRQNTGPVGLHASPHPRTSGVDGGIGPRDALKAVTVAVNGCEAEALLWPQLQLVAHPRDVHVQRAAVEIGLIAPDRFQNIGPRQRPMQVAEQQQSQGVFLGRQGDGLAIARHAACRFVKDDVVVGLYSRRDRLG</sequence>
<dbReference type="AlphaFoldDB" id="A0A0N4Z863"/>
<feature type="compositionally biased region" description="Basic and acidic residues" evidence="1">
    <location>
        <begin position="271"/>
        <end position="284"/>
    </location>
</feature>
<evidence type="ECO:0000256" key="1">
    <source>
        <dbReference type="SAM" id="MobiDB-lite"/>
    </source>
</evidence>
<feature type="compositionally biased region" description="Basic residues" evidence="1">
    <location>
        <begin position="444"/>
        <end position="456"/>
    </location>
</feature>
<proteinExistence type="predicted"/>
<dbReference type="Proteomes" id="UP000038045">
    <property type="component" value="Unplaced"/>
</dbReference>
<protein>
    <submittedName>
        <fullName evidence="3">PE-PGRS family protein</fullName>
    </submittedName>
</protein>
<evidence type="ECO:0000313" key="3">
    <source>
        <dbReference type="WBParaSite" id="PTRK_0000341900.1"/>
    </source>
</evidence>
<organism evidence="2 3">
    <name type="scientific">Parastrongyloides trichosuri</name>
    <name type="common">Possum-specific nematode worm</name>
    <dbReference type="NCBI Taxonomy" id="131310"/>
    <lineage>
        <taxon>Eukaryota</taxon>
        <taxon>Metazoa</taxon>
        <taxon>Ecdysozoa</taxon>
        <taxon>Nematoda</taxon>
        <taxon>Chromadorea</taxon>
        <taxon>Rhabditida</taxon>
        <taxon>Tylenchina</taxon>
        <taxon>Panagrolaimomorpha</taxon>
        <taxon>Strongyloidoidea</taxon>
        <taxon>Strongyloididae</taxon>
        <taxon>Parastrongyloides</taxon>
    </lineage>
</organism>
<feature type="region of interest" description="Disordered" evidence="1">
    <location>
        <begin position="1"/>
        <end position="20"/>
    </location>
</feature>
<reference evidence="3" key="1">
    <citation type="submission" date="2017-02" db="UniProtKB">
        <authorList>
            <consortium name="WormBaseParasite"/>
        </authorList>
    </citation>
    <scope>IDENTIFICATION</scope>
</reference>
<name>A0A0N4Z863_PARTI</name>
<feature type="region of interest" description="Disordered" evidence="1">
    <location>
        <begin position="265"/>
        <end position="284"/>
    </location>
</feature>
<accession>A0A0N4Z863</accession>
<feature type="region of interest" description="Disordered" evidence="1">
    <location>
        <begin position="444"/>
        <end position="481"/>
    </location>
</feature>